<dbReference type="EMBL" id="FMCU01000017">
    <property type="protein sequence ID" value="SCF45037.1"/>
    <property type="molecule type" value="Genomic_DNA"/>
</dbReference>
<name>A0A1C5AIJ4_9ACTN</name>
<gene>
    <name evidence="1" type="ORF">GA0070216_117146</name>
</gene>
<proteinExistence type="predicted"/>
<dbReference type="Proteomes" id="UP000198797">
    <property type="component" value="Unassembled WGS sequence"/>
</dbReference>
<sequence length="418" mass="45948">MYDFPSWTELRRAIHSKMLQSRIINLIGLSDSGRTSLLALIVRDWRSAGFVAIVIDGTSTPETFRVDAQEQLTGTDPWLVAVDDFDTLLNGPSGGQWNDVLNGHCVNVKLGEKSPAVILVSDSRFSLLDLARRSLIADAISDTVAPPQISVGDLVAVGWKSSSEARQALDQYGSFPRLLTKSRAGCVEAGIADSILLSVVPGVTGALAQRLRQLTRRNGVKSQPHAMDVHLSPLLSRDGGQVMCAAHFVHAGCAQLIEGASQFWPRSLQDSARRFASRLFLSEEAIWLDRYIGSTPRQLVKFLDLVAGVRGKFKLRILSELSSVNVIAGANKQFVKTEFARLTEGGFDVRWQTLHPNDVRTVHARQLIFPNVPGIYHLPPVDRLLDTAAVGNEVDAFISKFGDWEAGERLWSQSSNWL</sequence>
<protein>
    <submittedName>
        <fullName evidence="1">Uncharacterized protein</fullName>
    </submittedName>
</protein>
<accession>A0A1C5AIJ4</accession>
<dbReference type="AlphaFoldDB" id="A0A1C5AIJ4"/>
<keyword evidence="2" id="KW-1185">Reference proteome</keyword>
<evidence type="ECO:0000313" key="1">
    <source>
        <dbReference type="EMBL" id="SCF45037.1"/>
    </source>
</evidence>
<organism evidence="1 2">
    <name type="scientific">Micromonospora matsumotoense</name>
    <dbReference type="NCBI Taxonomy" id="121616"/>
    <lineage>
        <taxon>Bacteria</taxon>
        <taxon>Bacillati</taxon>
        <taxon>Actinomycetota</taxon>
        <taxon>Actinomycetes</taxon>
        <taxon>Micromonosporales</taxon>
        <taxon>Micromonosporaceae</taxon>
        <taxon>Micromonospora</taxon>
    </lineage>
</organism>
<reference evidence="2" key="1">
    <citation type="submission" date="2016-06" db="EMBL/GenBank/DDBJ databases">
        <authorList>
            <person name="Varghese N."/>
            <person name="Submissions Spin"/>
        </authorList>
    </citation>
    <scope>NUCLEOTIDE SEQUENCE [LARGE SCALE GENOMIC DNA]</scope>
    <source>
        <strain evidence="2">DSM 44100</strain>
    </source>
</reference>
<evidence type="ECO:0000313" key="2">
    <source>
        <dbReference type="Proteomes" id="UP000198797"/>
    </source>
</evidence>